<dbReference type="EMBL" id="QGKY02000164">
    <property type="protein sequence ID" value="KAF2592999.1"/>
    <property type="molecule type" value="Genomic_DNA"/>
</dbReference>
<gene>
    <name evidence="2" type="ORF">F2Q70_00044537</name>
</gene>
<accession>A0A8S9KFI2</accession>
<comment type="caution">
    <text evidence="2">The sequence shown here is derived from an EMBL/GenBank/DDBJ whole genome shotgun (WGS) entry which is preliminary data.</text>
</comment>
<feature type="compositionally biased region" description="Pro residues" evidence="1">
    <location>
        <begin position="1"/>
        <end position="19"/>
    </location>
</feature>
<proteinExistence type="predicted"/>
<evidence type="ECO:0000313" key="2">
    <source>
        <dbReference type="EMBL" id="KAF2592999.1"/>
    </source>
</evidence>
<dbReference type="AlphaFoldDB" id="A0A8S9KFI2"/>
<evidence type="ECO:0000256" key="1">
    <source>
        <dbReference type="SAM" id="MobiDB-lite"/>
    </source>
</evidence>
<protein>
    <submittedName>
        <fullName evidence="2">Uncharacterized protein</fullName>
    </submittedName>
</protein>
<sequence length="165" mass="17729">MGEPQPQSPKPENPNPIPPQSNDSSSSSASVPGSIVSSTTIEAPRITELSNVSSPPSKIPLRPRKIRKLSPNNDAVTSSRPSAKGKPSVSVQYLSLLLPCLKFALKLSFPQVNLNASRYLALTVDAIVKLASHHKLLSSMALEGFWSGLQILSDEKVESAVKKYE</sequence>
<feature type="region of interest" description="Disordered" evidence="1">
    <location>
        <begin position="1"/>
        <end position="86"/>
    </location>
</feature>
<reference evidence="2" key="1">
    <citation type="submission" date="2019-12" db="EMBL/GenBank/DDBJ databases">
        <title>Genome sequencing and annotation of Brassica cretica.</title>
        <authorList>
            <person name="Studholme D.J."/>
            <person name="Sarris P.F."/>
        </authorList>
    </citation>
    <scope>NUCLEOTIDE SEQUENCE</scope>
    <source>
        <strain evidence="2">PFS-102/07</strain>
        <tissue evidence="2">Leaf</tissue>
    </source>
</reference>
<feature type="compositionally biased region" description="Low complexity" evidence="1">
    <location>
        <begin position="20"/>
        <end position="38"/>
    </location>
</feature>
<feature type="compositionally biased region" description="Polar residues" evidence="1">
    <location>
        <begin position="70"/>
        <end position="81"/>
    </location>
</feature>
<name>A0A8S9KFI2_BRACR</name>
<organism evidence="2">
    <name type="scientific">Brassica cretica</name>
    <name type="common">Mustard</name>
    <dbReference type="NCBI Taxonomy" id="69181"/>
    <lineage>
        <taxon>Eukaryota</taxon>
        <taxon>Viridiplantae</taxon>
        <taxon>Streptophyta</taxon>
        <taxon>Embryophyta</taxon>
        <taxon>Tracheophyta</taxon>
        <taxon>Spermatophyta</taxon>
        <taxon>Magnoliopsida</taxon>
        <taxon>eudicotyledons</taxon>
        <taxon>Gunneridae</taxon>
        <taxon>Pentapetalae</taxon>
        <taxon>rosids</taxon>
        <taxon>malvids</taxon>
        <taxon>Brassicales</taxon>
        <taxon>Brassicaceae</taxon>
        <taxon>Brassiceae</taxon>
        <taxon>Brassica</taxon>
    </lineage>
</organism>